<keyword evidence="5" id="KW-1185">Reference proteome</keyword>
<evidence type="ECO:0000313" key="2">
    <source>
        <dbReference type="EMBL" id="MBB6213015.1"/>
    </source>
</evidence>
<evidence type="ECO:0000313" key="3">
    <source>
        <dbReference type="EMBL" id="WNY70400.1"/>
    </source>
</evidence>
<reference evidence="2 4" key="1">
    <citation type="submission" date="2020-08" db="EMBL/GenBank/DDBJ databases">
        <title>Genomic Encyclopedia of Type Strains, Phase IV (KMG-IV): sequencing the most valuable type-strain genomes for metagenomic binning, comparative biology and taxonomic classification.</title>
        <authorList>
            <person name="Goeker M."/>
        </authorList>
    </citation>
    <scope>NUCLEOTIDE SEQUENCE [LARGE SCALE GENOMIC DNA]</scope>
    <source>
        <strain evidence="2 4">DSM 17989</strain>
    </source>
</reference>
<accession>A0A7X0DPF7</accession>
<dbReference type="InterPro" id="IPR036101">
    <property type="entry name" value="CarD-like/TRCF_RID_sf"/>
</dbReference>
<dbReference type="InterPro" id="IPR048792">
    <property type="entry name" value="CarD_C"/>
</dbReference>
<dbReference type="SUPFAM" id="SSF141259">
    <property type="entry name" value="CarD-like"/>
    <property type="match status" value="1"/>
</dbReference>
<proteinExistence type="predicted"/>
<dbReference type="PANTHER" id="PTHR38447">
    <property type="entry name" value="TRANSCRIPTION FACTOR YDEB-RELATED"/>
    <property type="match status" value="1"/>
</dbReference>
<dbReference type="InterPro" id="IPR042215">
    <property type="entry name" value="CarD-like_C"/>
</dbReference>
<dbReference type="Pfam" id="PF02559">
    <property type="entry name" value="CarD_TRCF_RID"/>
    <property type="match status" value="1"/>
</dbReference>
<dbReference type="PANTHER" id="PTHR38447:SF1">
    <property type="entry name" value="RNA POLYMERASE-BINDING TRANSCRIPTION FACTOR CARD"/>
    <property type="match status" value="1"/>
</dbReference>
<dbReference type="Pfam" id="PF21095">
    <property type="entry name" value="CarD_C"/>
    <property type="match status" value="1"/>
</dbReference>
<dbReference type="Proteomes" id="UP000536100">
    <property type="component" value="Unassembled WGS sequence"/>
</dbReference>
<evidence type="ECO:0000259" key="1">
    <source>
        <dbReference type="SMART" id="SM01058"/>
    </source>
</evidence>
<protein>
    <submittedName>
        <fullName evidence="2">CarD family transcriptional regulator</fullName>
    </submittedName>
</protein>
<dbReference type="InterPro" id="IPR003711">
    <property type="entry name" value="CarD-like/TRCF_RID"/>
</dbReference>
<dbReference type="EMBL" id="CP132476">
    <property type="protein sequence ID" value="WNY70400.1"/>
    <property type="molecule type" value="Genomic_DNA"/>
</dbReference>
<dbReference type="GO" id="GO:0009303">
    <property type="term" value="P:rRNA transcription"/>
    <property type="evidence" value="ECO:0007669"/>
    <property type="project" value="TreeGrafter"/>
</dbReference>
<name>A0A7X0DPF7_9SPIR</name>
<evidence type="ECO:0000313" key="4">
    <source>
        <dbReference type="Proteomes" id="UP000536100"/>
    </source>
</evidence>
<dbReference type="Gene3D" id="2.40.10.170">
    <property type="match status" value="1"/>
</dbReference>
<organism evidence="2 4">
    <name type="scientific">Borreliella californiensis</name>
    <dbReference type="NCBI Taxonomy" id="373543"/>
    <lineage>
        <taxon>Bacteria</taxon>
        <taxon>Pseudomonadati</taxon>
        <taxon>Spirochaetota</taxon>
        <taxon>Spirochaetia</taxon>
        <taxon>Spirochaetales</taxon>
        <taxon>Borreliaceae</taxon>
        <taxon>Borreliella</taxon>
    </lineage>
</organism>
<dbReference type="SMART" id="SM01058">
    <property type="entry name" value="CarD_TRCF"/>
    <property type="match status" value="1"/>
</dbReference>
<sequence length="162" mass="18947">MAFLLNQSVVYPMHGVGTIKDISAKEFNGEIIDYYEIYFPFNDMIFMVPVAKVDDFGIRALVSREKVEEVFDVIKEFEGQIDSKKIKDGGHEFYKKSDILDTAKLYKFLYKKSTQKELPFYEKRILNDFELILEHEISLALQISFEEAKKKIKNILVDNKKA</sequence>
<dbReference type="AlphaFoldDB" id="A0A7X0DPF7"/>
<evidence type="ECO:0000313" key="5">
    <source>
        <dbReference type="Proteomes" id="UP001302829"/>
    </source>
</evidence>
<dbReference type="Gene3D" id="1.20.58.1290">
    <property type="entry name" value="CarD-like, C-terminal domain"/>
    <property type="match status" value="1"/>
</dbReference>
<gene>
    <name evidence="2" type="ORF">HNP67_000498</name>
    <name evidence="3" type="ORF">QIA39_01745</name>
</gene>
<dbReference type="RefSeq" id="WP_184124660.1">
    <property type="nucleotide sequence ID" value="NZ_CP124076.1"/>
</dbReference>
<feature type="domain" description="CarD-like/TRCF RNAP-interacting" evidence="1">
    <location>
        <begin position="2"/>
        <end position="110"/>
    </location>
</feature>
<dbReference type="EMBL" id="JACHFB010000002">
    <property type="protein sequence ID" value="MBB6213015.1"/>
    <property type="molecule type" value="Genomic_DNA"/>
</dbReference>
<dbReference type="Proteomes" id="UP001302829">
    <property type="component" value="Chromosome"/>
</dbReference>
<reference evidence="3 5" key="2">
    <citation type="submission" date="2023-07" db="EMBL/GenBank/DDBJ databases">
        <title>Genome sequencing of multiple Borrelia sensu lato isolates.</title>
        <authorList>
            <person name="Mongodin E.F."/>
            <person name="Rudenko N."/>
            <person name="Fraser C.M."/>
            <person name="Schutzer S."/>
            <person name="Luft B."/>
            <person name="Morgan R."/>
            <person name="Chastens S."/>
            <person name="Qiu W."/>
        </authorList>
    </citation>
    <scope>NUCLEOTIDE SEQUENCE [LARGE SCALE GENOMIC DNA]</scope>
    <source>
        <strain evidence="3 5">CA446</strain>
    </source>
</reference>
<dbReference type="InterPro" id="IPR052531">
    <property type="entry name" value="CarD-like_regulator"/>
</dbReference>